<dbReference type="PROSITE" id="PS50104">
    <property type="entry name" value="TIR"/>
    <property type="match status" value="1"/>
</dbReference>
<dbReference type="PANTHER" id="PTHR46652:SF3">
    <property type="entry name" value="LEUCINE-RICH REPEAT-CONTAINING PROTEIN 9"/>
    <property type="match status" value="1"/>
</dbReference>
<dbReference type="SUPFAM" id="SSF52540">
    <property type="entry name" value="P-loop containing nucleoside triphosphate hydrolases"/>
    <property type="match status" value="1"/>
</dbReference>
<dbReference type="PROSITE" id="PS51450">
    <property type="entry name" value="LRR"/>
    <property type="match status" value="9"/>
</dbReference>
<dbReference type="InterPro" id="IPR032171">
    <property type="entry name" value="COR-A"/>
</dbReference>
<dbReference type="InterPro" id="IPR003591">
    <property type="entry name" value="Leu-rich_rpt_typical-subtyp"/>
</dbReference>
<dbReference type="SUPFAM" id="SSF52058">
    <property type="entry name" value="L domain-like"/>
    <property type="match status" value="1"/>
</dbReference>
<dbReference type="RefSeq" id="WP_150875462.1">
    <property type="nucleotide sequence ID" value="NZ_VTWS01000001.1"/>
</dbReference>
<name>A0A5N1JM85_9BACT</name>
<dbReference type="Gene3D" id="3.40.50.300">
    <property type="entry name" value="P-loop containing nucleotide triphosphate hydrolases"/>
    <property type="match status" value="1"/>
</dbReference>
<dbReference type="PANTHER" id="PTHR46652">
    <property type="entry name" value="LEUCINE-RICH REPEAT AND IQ DOMAIN-CONTAINING PROTEIN 1-RELATED"/>
    <property type="match status" value="1"/>
</dbReference>
<dbReference type="InterPro" id="IPR000157">
    <property type="entry name" value="TIR_dom"/>
</dbReference>
<reference evidence="4 5" key="1">
    <citation type="submission" date="2019-09" db="EMBL/GenBank/DDBJ databases">
        <title>Genome Sequence of Larkinella sp MA1.</title>
        <authorList>
            <person name="Srinivasan S."/>
        </authorList>
    </citation>
    <scope>NUCLEOTIDE SEQUENCE [LARGE SCALE GENOMIC DNA]</scope>
    <source>
        <strain evidence="4 5">MA1</strain>
    </source>
</reference>
<proteinExistence type="predicted"/>
<organism evidence="4 5">
    <name type="scientific">Larkinella humicola</name>
    <dbReference type="NCBI Taxonomy" id="2607654"/>
    <lineage>
        <taxon>Bacteria</taxon>
        <taxon>Pseudomonadati</taxon>
        <taxon>Bacteroidota</taxon>
        <taxon>Cytophagia</taxon>
        <taxon>Cytophagales</taxon>
        <taxon>Spirosomataceae</taxon>
        <taxon>Larkinella</taxon>
    </lineage>
</organism>
<evidence type="ECO:0000313" key="5">
    <source>
        <dbReference type="Proteomes" id="UP000326344"/>
    </source>
</evidence>
<dbReference type="SMART" id="SM00255">
    <property type="entry name" value="TIR"/>
    <property type="match status" value="1"/>
</dbReference>
<evidence type="ECO:0000256" key="2">
    <source>
        <dbReference type="ARBA" id="ARBA00022737"/>
    </source>
</evidence>
<dbReference type="InterPro" id="IPR032675">
    <property type="entry name" value="LRR_dom_sf"/>
</dbReference>
<dbReference type="AlphaFoldDB" id="A0A5N1JM85"/>
<dbReference type="Gene3D" id="1.10.10.10">
    <property type="entry name" value="Winged helix-like DNA-binding domain superfamily/Winged helix DNA-binding domain"/>
    <property type="match status" value="1"/>
</dbReference>
<dbReference type="Pfam" id="PF08477">
    <property type="entry name" value="Roc"/>
    <property type="match status" value="1"/>
</dbReference>
<dbReference type="InterPro" id="IPR035897">
    <property type="entry name" value="Toll_tir_struct_dom_sf"/>
</dbReference>
<accession>A0A5N1JM85</accession>
<dbReference type="Pfam" id="PF13676">
    <property type="entry name" value="TIR_2"/>
    <property type="match status" value="1"/>
</dbReference>
<dbReference type="Gene3D" id="3.40.50.10140">
    <property type="entry name" value="Toll/interleukin-1 receptor homology (TIR) domain"/>
    <property type="match status" value="1"/>
</dbReference>
<protein>
    <submittedName>
        <fullName evidence="4">TIR domain-containing protein</fullName>
    </submittedName>
</protein>
<dbReference type="EMBL" id="VTWS01000001">
    <property type="protein sequence ID" value="KAA9357314.1"/>
    <property type="molecule type" value="Genomic_DNA"/>
</dbReference>
<comment type="caution">
    <text evidence="4">The sequence shown here is derived from an EMBL/GenBank/DDBJ whole genome shotgun (WGS) entry which is preliminary data.</text>
</comment>
<keyword evidence="2" id="KW-0677">Repeat</keyword>
<dbReference type="GO" id="GO:0007165">
    <property type="term" value="P:signal transduction"/>
    <property type="evidence" value="ECO:0007669"/>
    <property type="project" value="InterPro"/>
</dbReference>
<dbReference type="InterPro" id="IPR027417">
    <property type="entry name" value="P-loop_NTPase"/>
</dbReference>
<dbReference type="SMART" id="SM00369">
    <property type="entry name" value="LRR_TYP"/>
    <property type="match status" value="9"/>
</dbReference>
<feature type="domain" description="TIR" evidence="3">
    <location>
        <begin position="825"/>
        <end position="968"/>
    </location>
</feature>
<keyword evidence="5" id="KW-1185">Reference proteome</keyword>
<gene>
    <name evidence="4" type="ORF">F0P93_06130</name>
</gene>
<dbReference type="Pfam" id="PF16095">
    <property type="entry name" value="COR-A"/>
    <property type="match status" value="1"/>
</dbReference>
<dbReference type="InterPro" id="IPR036388">
    <property type="entry name" value="WH-like_DNA-bd_sf"/>
</dbReference>
<dbReference type="InterPro" id="IPR025875">
    <property type="entry name" value="Leu-rich_rpt_4"/>
</dbReference>
<evidence type="ECO:0000256" key="1">
    <source>
        <dbReference type="ARBA" id="ARBA00022614"/>
    </source>
</evidence>
<sequence>MTPPEALQRINKCKQNRATRLNLSLLKLKEIPAEVSDLNWLTVLSLDSNQISEIKGLDTLTNLTRLSISSNQISEIKGLDTLTNLTEMSLSSNQISEIKGLDTLTNLTELSLDSNQISEIKGFDTLTNLTELYIYSNQISEIKGFDTLIKLTELYLYSNQINEIKGLDTLTNLTRLYLSSNQISEIKGLDTLTNLTVLSLSSNQISEIKGLDTLTNLTVLSLDSNQISEIKGLSPKQLERMEILNLDDNPIQGISLSDFSDVKGIIGYLRSKQTDTLVKNRRLKVNILGTGRIGKTQLLNFLKDQTFNEDDLPTHGTNQLAYAIPASDYRAKVWDFGGQSYHHGFHYLFLRRSDFYLVVWRNGHVQPSDYGYWLGTARAFAPESPLLLLQNCWVTKSEQYSQKNPGDGQPDEVAYPASERLQRYGLGWSDVFAIDVRQLPKPGARETYFLNELHHRMRLHADSFGEISEKWVNVAERLETEPLDAIYQEKTAFQKKYAANFDEPAFEGLLNFLEFTGTILYFRDRPLLKNYVFANPPRLSEWIFQLVRDKSYPQQQTGKISRKEIQKVHRKEKTDVFFALMDEFRLIFEQPHRDEHDDPTNQYYIIPQFLPEYKHSFKQVLLELLPFTFSLQFPDFIHEGRIFQFIAAYGKYAKDNTGYWKYGLLFGYETNRQHPGKTPEQRQQDTLQVLVYYLDELRQLMVHIEDGKGRSEVAREIFDYFVFDFQPSQPEAETPKKPGMKRKTGLEAEELDEKQFLSHLTRRNRDAKDLKTVVYLSTNRPYFIDVVETMQNIEAKNYFGTCVETRKRIPLNFMAINLLSKDDNRKLRIFFSYSHKDEVYRKELDVHMAMLKRSGRIETWYDREIKAGEEWNDKIKEQLELADIALLMISADFLHSDYIWEQELGILRKRLEQKDGIVVIPIFTRPCDTTDFDMMRFQGGQRDHQSRLPWISSSSDKDEVYSGIVSEIRKTINSMR</sequence>
<evidence type="ECO:0000313" key="4">
    <source>
        <dbReference type="EMBL" id="KAA9357314.1"/>
    </source>
</evidence>
<dbReference type="Proteomes" id="UP000326344">
    <property type="component" value="Unassembled WGS sequence"/>
</dbReference>
<dbReference type="Gene3D" id="3.80.10.10">
    <property type="entry name" value="Ribonuclease Inhibitor"/>
    <property type="match status" value="2"/>
</dbReference>
<dbReference type="SMART" id="SM00365">
    <property type="entry name" value="LRR_SD22"/>
    <property type="match status" value="9"/>
</dbReference>
<evidence type="ECO:0000259" key="3">
    <source>
        <dbReference type="PROSITE" id="PS50104"/>
    </source>
</evidence>
<keyword evidence="1" id="KW-0433">Leucine-rich repeat</keyword>
<dbReference type="InterPro" id="IPR001611">
    <property type="entry name" value="Leu-rich_rpt"/>
</dbReference>
<dbReference type="InterPro" id="IPR050836">
    <property type="entry name" value="SDS22/Internalin_LRR"/>
</dbReference>
<dbReference type="SUPFAM" id="SSF52200">
    <property type="entry name" value="Toll/Interleukin receptor TIR domain"/>
    <property type="match status" value="1"/>
</dbReference>
<dbReference type="Pfam" id="PF12799">
    <property type="entry name" value="LRR_4"/>
    <property type="match status" value="4"/>
</dbReference>